<dbReference type="SMART" id="SM01131">
    <property type="entry name" value="DHHA2"/>
    <property type="match status" value="1"/>
</dbReference>
<dbReference type="SUPFAM" id="SSF64182">
    <property type="entry name" value="DHH phosphoesterases"/>
    <property type="match status" value="1"/>
</dbReference>
<dbReference type="Pfam" id="PF02833">
    <property type="entry name" value="DHHA2"/>
    <property type="match status" value="1"/>
</dbReference>
<dbReference type="GO" id="GO:0046872">
    <property type="term" value="F:metal ion binding"/>
    <property type="evidence" value="ECO:0007669"/>
    <property type="project" value="UniProtKB-KW"/>
</dbReference>
<sequence length="411" mass="45106">MSRHLHRISSVFQQTPKPMTIASSSVLADFLTATKAQYLANVASGSADEYVMVMGNEAGDLDSVASAIAYSWITAQTQPSIPFIQIRRDDLVLRPENLYALGLAGVNSPQDQLLLPDDVPTISATKFALVDHNRLGPQFVSNKSVVQAIIDHHDDEQQHLSASPRIVAPAGSCAAHVAMLAPDSLPREIATLLLSAILVDTNGLKPGGKATKIDLDAVTRLLPMVEIVSTQALHEDVSIQSLSTKLSEEKLRLTHLTPRDHLRRDYKEYNLSLAWHTETPTILAGLSTVPLALKEWATDGKLLTEGTAYMEERGLTVLGVLTSFHQQKKKLEKRGKHKREMVWLVKPTYDGLANRLWAGLEAAKELQLEAHKKFALNGTEGTEVRVYKQGNANATRKATAPIMRNIIEAKL</sequence>
<dbReference type="InterPro" id="IPR004097">
    <property type="entry name" value="DHHA2"/>
</dbReference>
<evidence type="ECO:0000256" key="2">
    <source>
        <dbReference type="ARBA" id="ARBA00022723"/>
    </source>
</evidence>
<evidence type="ECO:0000259" key="5">
    <source>
        <dbReference type="SMART" id="SM01131"/>
    </source>
</evidence>
<organism evidence="6 7">
    <name type="scientific">Cylindrobasidium torrendii FP15055 ss-10</name>
    <dbReference type="NCBI Taxonomy" id="1314674"/>
    <lineage>
        <taxon>Eukaryota</taxon>
        <taxon>Fungi</taxon>
        <taxon>Dikarya</taxon>
        <taxon>Basidiomycota</taxon>
        <taxon>Agaricomycotina</taxon>
        <taxon>Agaricomycetes</taxon>
        <taxon>Agaricomycetidae</taxon>
        <taxon>Agaricales</taxon>
        <taxon>Marasmiineae</taxon>
        <taxon>Physalacriaceae</taxon>
        <taxon>Cylindrobasidium</taxon>
    </lineage>
</organism>
<evidence type="ECO:0000256" key="4">
    <source>
        <dbReference type="ARBA" id="ARBA00023211"/>
    </source>
</evidence>
<dbReference type="STRING" id="1314674.A0A0D7BC66"/>
<dbReference type="InterPro" id="IPR038222">
    <property type="entry name" value="DHHA2_dom_sf"/>
</dbReference>
<dbReference type="PANTHER" id="PTHR12112">
    <property type="entry name" value="BNIP - RELATED"/>
    <property type="match status" value="1"/>
</dbReference>
<dbReference type="Gene3D" id="3.10.310.20">
    <property type="entry name" value="DHHA2 domain"/>
    <property type="match status" value="1"/>
</dbReference>
<evidence type="ECO:0000313" key="6">
    <source>
        <dbReference type="EMBL" id="KIY68137.1"/>
    </source>
</evidence>
<accession>A0A0D7BC66</accession>
<dbReference type="Pfam" id="PF01368">
    <property type="entry name" value="DHH"/>
    <property type="match status" value="1"/>
</dbReference>
<protein>
    <submittedName>
        <fullName evidence="6">DHH phosphoesterase</fullName>
    </submittedName>
</protein>
<comment type="cofactor">
    <cofactor evidence="1">
        <name>Mn(2+)</name>
        <dbReference type="ChEBI" id="CHEBI:29035"/>
    </cofactor>
</comment>
<dbReference type="Proteomes" id="UP000054007">
    <property type="component" value="Unassembled WGS sequence"/>
</dbReference>
<proteinExistence type="predicted"/>
<name>A0A0D7BC66_9AGAR</name>
<dbReference type="OrthoDB" id="374045at2759"/>
<dbReference type="GO" id="GO:0004309">
    <property type="term" value="F:exopolyphosphatase activity"/>
    <property type="evidence" value="ECO:0007669"/>
    <property type="project" value="TreeGrafter"/>
</dbReference>
<dbReference type="EMBL" id="KN880509">
    <property type="protein sequence ID" value="KIY68137.1"/>
    <property type="molecule type" value="Genomic_DNA"/>
</dbReference>
<dbReference type="AlphaFoldDB" id="A0A0D7BC66"/>
<gene>
    <name evidence="6" type="ORF">CYLTODRAFT_374833</name>
</gene>
<feature type="domain" description="DHHA2" evidence="5">
    <location>
        <begin position="243"/>
        <end position="407"/>
    </location>
</feature>
<keyword evidence="3" id="KW-0378">Hydrolase</keyword>
<keyword evidence="4" id="KW-0464">Manganese</keyword>
<evidence type="ECO:0000256" key="3">
    <source>
        <dbReference type="ARBA" id="ARBA00022801"/>
    </source>
</evidence>
<dbReference type="InterPro" id="IPR038763">
    <property type="entry name" value="DHH_sf"/>
</dbReference>
<dbReference type="PANTHER" id="PTHR12112:SF39">
    <property type="entry name" value="EG:152A3.5 PROTEIN (FBGN0003116_PN PROTEIN)"/>
    <property type="match status" value="1"/>
</dbReference>
<evidence type="ECO:0000313" key="7">
    <source>
        <dbReference type="Proteomes" id="UP000054007"/>
    </source>
</evidence>
<keyword evidence="2" id="KW-0479">Metal-binding</keyword>
<evidence type="ECO:0000256" key="1">
    <source>
        <dbReference type="ARBA" id="ARBA00001936"/>
    </source>
</evidence>
<keyword evidence="7" id="KW-1185">Reference proteome</keyword>
<dbReference type="GO" id="GO:0005737">
    <property type="term" value="C:cytoplasm"/>
    <property type="evidence" value="ECO:0007669"/>
    <property type="project" value="InterPro"/>
</dbReference>
<dbReference type="Gene3D" id="3.90.1640.10">
    <property type="entry name" value="inorganic pyrophosphatase (n-terminal core)"/>
    <property type="match status" value="1"/>
</dbReference>
<reference evidence="6 7" key="1">
    <citation type="journal article" date="2015" name="Fungal Genet. Biol.">
        <title>Evolution of novel wood decay mechanisms in Agaricales revealed by the genome sequences of Fistulina hepatica and Cylindrobasidium torrendii.</title>
        <authorList>
            <person name="Floudas D."/>
            <person name="Held B.W."/>
            <person name="Riley R."/>
            <person name="Nagy L.G."/>
            <person name="Koehler G."/>
            <person name="Ransdell A.S."/>
            <person name="Younus H."/>
            <person name="Chow J."/>
            <person name="Chiniquy J."/>
            <person name="Lipzen A."/>
            <person name="Tritt A."/>
            <person name="Sun H."/>
            <person name="Haridas S."/>
            <person name="LaButti K."/>
            <person name="Ohm R.A."/>
            <person name="Kues U."/>
            <person name="Blanchette R.A."/>
            <person name="Grigoriev I.V."/>
            <person name="Minto R.E."/>
            <person name="Hibbett D.S."/>
        </authorList>
    </citation>
    <scope>NUCLEOTIDE SEQUENCE [LARGE SCALE GENOMIC DNA]</scope>
    <source>
        <strain evidence="6 7">FP15055 ss-10</strain>
    </source>
</reference>
<dbReference type="InterPro" id="IPR001667">
    <property type="entry name" value="DDH_dom"/>
</dbReference>